<comment type="subcellular location">
    <subcellularLocation>
        <location evidence="1">Cell membrane</location>
        <topology evidence="1">Multi-pass membrane protein</topology>
    </subcellularLocation>
</comment>
<dbReference type="STRING" id="1642818.AWE51_18590"/>
<dbReference type="EMBL" id="LQRT01000060">
    <property type="protein sequence ID" value="KZS38055.1"/>
    <property type="molecule type" value="Genomic_DNA"/>
</dbReference>
<dbReference type="AlphaFoldDB" id="A0A162WF80"/>
<evidence type="ECO:0000256" key="1">
    <source>
        <dbReference type="ARBA" id="ARBA00004651"/>
    </source>
</evidence>
<dbReference type="OrthoDB" id="5933722at2"/>
<feature type="transmembrane region" description="Helical" evidence="6">
    <location>
        <begin position="388"/>
        <end position="416"/>
    </location>
</feature>
<dbReference type="InterPro" id="IPR025857">
    <property type="entry name" value="MacB_PCD"/>
</dbReference>
<keyword evidence="3 6" id="KW-0812">Transmembrane</keyword>
<feature type="transmembrane region" description="Helical" evidence="6">
    <location>
        <begin position="730"/>
        <end position="748"/>
    </location>
</feature>
<dbReference type="PANTHER" id="PTHR30572">
    <property type="entry name" value="MEMBRANE COMPONENT OF TRANSPORTER-RELATED"/>
    <property type="match status" value="1"/>
</dbReference>
<evidence type="ECO:0000259" key="8">
    <source>
        <dbReference type="Pfam" id="PF12704"/>
    </source>
</evidence>
<name>A0A162WF80_9FLAO</name>
<feature type="transmembrane region" description="Helical" evidence="6">
    <location>
        <begin position="760"/>
        <end position="782"/>
    </location>
</feature>
<feature type="domain" description="MacB-like periplasmic core" evidence="8">
    <location>
        <begin position="534"/>
        <end position="634"/>
    </location>
</feature>
<dbReference type="Pfam" id="PF12704">
    <property type="entry name" value="MacB_PCD"/>
    <property type="match status" value="2"/>
</dbReference>
<evidence type="ECO:0000256" key="5">
    <source>
        <dbReference type="ARBA" id="ARBA00023136"/>
    </source>
</evidence>
<dbReference type="Pfam" id="PF02687">
    <property type="entry name" value="FtsX"/>
    <property type="match status" value="2"/>
</dbReference>
<feature type="domain" description="ABC3 transporter permease C-terminal" evidence="7">
    <location>
        <begin position="299"/>
        <end position="411"/>
    </location>
</feature>
<feature type="transmembrane region" description="Helical" evidence="6">
    <location>
        <begin position="679"/>
        <end position="702"/>
    </location>
</feature>
<keyword evidence="4 6" id="KW-1133">Transmembrane helix</keyword>
<feature type="transmembrane region" description="Helical" evidence="6">
    <location>
        <begin position="21"/>
        <end position="43"/>
    </location>
</feature>
<dbReference type="InterPro" id="IPR003838">
    <property type="entry name" value="ABC3_permease_C"/>
</dbReference>
<accession>A0A162WF80</accession>
<feature type="transmembrane region" description="Helical" evidence="6">
    <location>
        <begin position="338"/>
        <end position="368"/>
    </location>
</feature>
<protein>
    <recommendedName>
        <fullName evidence="11">ABC transporter permease</fullName>
    </recommendedName>
</protein>
<dbReference type="PROSITE" id="PS51257">
    <property type="entry name" value="PROKAR_LIPOPROTEIN"/>
    <property type="match status" value="1"/>
</dbReference>
<keyword evidence="2" id="KW-1003">Cell membrane</keyword>
<evidence type="ECO:0000313" key="10">
    <source>
        <dbReference type="Proteomes" id="UP000076715"/>
    </source>
</evidence>
<feature type="transmembrane region" description="Helical" evidence="6">
    <location>
        <begin position="293"/>
        <end position="317"/>
    </location>
</feature>
<dbReference type="PANTHER" id="PTHR30572:SF18">
    <property type="entry name" value="ABC-TYPE MACROLIDE FAMILY EXPORT SYSTEM PERMEASE COMPONENT 2"/>
    <property type="match status" value="1"/>
</dbReference>
<evidence type="ECO:0000256" key="4">
    <source>
        <dbReference type="ARBA" id="ARBA00022989"/>
    </source>
</evidence>
<dbReference type="GO" id="GO:0022857">
    <property type="term" value="F:transmembrane transporter activity"/>
    <property type="evidence" value="ECO:0007669"/>
    <property type="project" value="TreeGrafter"/>
</dbReference>
<evidence type="ECO:0000256" key="2">
    <source>
        <dbReference type="ARBA" id="ARBA00022475"/>
    </source>
</evidence>
<evidence type="ECO:0008006" key="11">
    <source>
        <dbReference type="Google" id="ProtNLM"/>
    </source>
</evidence>
<evidence type="ECO:0000313" key="9">
    <source>
        <dbReference type="EMBL" id="KZS38055.1"/>
    </source>
</evidence>
<reference evidence="9 10" key="1">
    <citation type="submission" date="2016-01" db="EMBL/GenBank/DDBJ databases">
        <title>The draft genome sequence of Aquimarina sp. RZW4-3-2.</title>
        <authorList>
            <person name="Wang Y."/>
        </authorList>
    </citation>
    <scope>NUCLEOTIDE SEQUENCE [LARGE SCALE GENOMIC DNA]</scope>
    <source>
        <strain evidence="9 10">RZW4-3-2</strain>
    </source>
</reference>
<keyword evidence="10" id="KW-1185">Reference proteome</keyword>
<gene>
    <name evidence="9" type="ORF">AWE51_18590</name>
</gene>
<organism evidence="9 10">
    <name type="scientific">Aquimarina aggregata</name>
    <dbReference type="NCBI Taxonomy" id="1642818"/>
    <lineage>
        <taxon>Bacteria</taxon>
        <taxon>Pseudomonadati</taxon>
        <taxon>Bacteroidota</taxon>
        <taxon>Flavobacteriia</taxon>
        <taxon>Flavobacteriales</taxon>
        <taxon>Flavobacteriaceae</taxon>
        <taxon>Aquimarina</taxon>
    </lineage>
</organism>
<comment type="caution">
    <text evidence="9">The sequence shown here is derived from an EMBL/GenBank/DDBJ whole genome shotgun (WGS) entry which is preliminary data.</text>
</comment>
<sequence>MFKNYIKIAWRNLLKNKVSTIINSIGLSIGISACILILIFVTYESSFDDYHTNASRTYRVVQHNKLPDQTLYWNTTAYPLAEALRNDFPDIDMVTQTAGPMSREFSIQDQERDVSRFEESEVLFADAYYLRTFDTKWLAGNPDTALNDLNSIVLTQTLVEKYFPKDQDNLQSIMGKTILLQGKDPLKITGVVKDPPPNSNQRYSLLIPYEFFKVNNTFFANNWSGNYQGTTFVVLQNKDQRKLLESKITTWKKKYLKPEDDARISYALQPLQEIHNETLYGSSPRGYIIPTHILYTALLVALFILIIAIVNFVNLITAQSVSRSKEVGIRKALGSKRLDIVIQFLIENGMMIIITLISSILIVHVLIHQLNSHLSIINLKLEFGIKDIGIIIAIGTFTILLAAIYPAIVLSAFKPVQALKNKIRIRKTGAFNFRRSLIVFQFIIVQIFVIAAIIVAFQMDYFKNEPKGFSSSAVITTSVPNHSKLDVFKNILLENTSITDVAYGSGPPMAVNGFQLGTSFRLPEQNIQEAKDAEMKVAGTNYLKFYDLKLIAGRNFTTNKEAFDEFIVNETLVKSYNWTPAEAIGKKIEINEGQATIVGVVKDYHNNSFQYEITPCILLNWSFYHNQAFIKINDPNPEALASLEKTWKNTFPNAVYDYHFLDDAIEKEYVVEGMIYKGFTLFSILAISIGCLGLFGLMSFIISRKKKEIGLRKVLGANVAQIISFFSKEFIQIVVLAFVLAVPFVYYMMNLWLEGFTYRITISIWMFLGGGVLTLFIALVTCSFQSIKAAFSNPINALREE</sequence>
<keyword evidence="5 6" id="KW-0472">Membrane</keyword>
<feature type="transmembrane region" description="Helical" evidence="6">
    <location>
        <begin position="437"/>
        <end position="457"/>
    </location>
</feature>
<dbReference type="Proteomes" id="UP000076715">
    <property type="component" value="Unassembled WGS sequence"/>
</dbReference>
<evidence type="ECO:0000256" key="6">
    <source>
        <dbReference type="SAM" id="Phobius"/>
    </source>
</evidence>
<proteinExistence type="predicted"/>
<feature type="domain" description="MacB-like periplasmic core" evidence="8">
    <location>
        <begin position="20"/>
        <end position="249"/>
    </location>
</feature>
<dbReference type="InterPro" id="IPR050250">
    <property type="entry name" value="Macrolide_Exporter_MacB"/>
</dbReference>
<evidence type="ECO:0000259" key="7">
    <source>
        <dbReference type="Pfam" id="PF02687"/>
    </source>
</evidence>
<dbReference type="GO" id="GO:0005886">
    <property type="term" value="C:plasma membrane"/>
    <property type="evidence" value="ECO:0007669"/>
    <property type="project" value="UniProtKB-SubCell"/>
</dbReference>
<feature type="domain" description="ABC3 transporter permease C-terminal" evidence="7">
    <location>
        <begin position="681"/>
        <end position="794"/>
    </location>
</feature>
<dbReference type="RefSeq" id="WP_066319873.1">
    <property type="nucleotide sequence ID" value="NZ_LQRT01000060.1"/>
</dbReference>
<evidence type="ECO:0000256" key="3">
    <source>
        <dbReference type="ARBA" id="ARBA00022692"/>
    </source>
</evidence>